<protein>
    <submittedName>
        <fullName evidence="2">Uncharacterized protein</fullName>
    </submittedName>
</protein>
<evidence type="ECO:0000256" key="1">
    <source>
        <dbReference type="SAM" id="MobiDB-lite"/>
    </source>
</evidence>
<dbReference type="Proteomes" id="UP000095192">
    <property type="component" value="Unassembled WGS sequence"/>
</dbReference>
<dbReference type="AlphaFoldDB" id="A0A1D3CV39"/>
<dbReference type="VEuPathDB" id="ToxoDB:cyc_00779"/>
<evidence type="ECO:0000313" key="2">
    <source>
        <dbReference type="EMBL" id="OEH75056.1"/>
    </source>
</evidence>
<proteinExistence type="predicted"/>
<accession>A0A1D3CV39</accession>
<gene>
    <name evidence="2" type="ORF">cyc_00779</name>
</gene>
<reference evidence="2 3" key="1">
    <citation type="journal article" date="2016" name="BMC Genomics">
        <title>Comparative genomics reveals Cyclospora cayetanensis possesses coccidia-like metabolism and invasion components but unique surface antigens.</title>
        <authorList>
            <person name="Liu S."/>
            <person name="Wang L."/>
            <person name="Zheng H."/>
            <person name="Xu Z."/>
            <person name="Roellig D.M."/>
            <person name="Li N."/>
            <person name="Frace M.A."/>
            <person name="Tang K."/>
            <person name="Arrowood M.J."/>
            <person name="Moss D.M."/>
            <person name="Zhang L."/>
            <person name="Feng Y."/>
            <person name="Xiao L."/>
        </authorList>
    </citation>
    <scope>NUCLEOTIDE SEQUENCE [LARGE SCALE GENOMIC DNA]</scope>
    <source>
        <strain evidence="2 3">CHN_HEN01</strain>
    </source>
</reference>
<organism evidence="2 3">
    <name type="scientific">Cyclospora cayetanensis</name>
    <dbReference type="NCBI Taxonomy" id="88456"/>
    <lineage>
        <taxon>Eukaryota</taxon>
        <taxon>Sar</taxon>
        <taxon>Alveolata</taxon>
        <taxon>Apicomplexa</taxon>
        <taxon>Conoidasida</taxon>
        <taxon>Coccidia</taxon>
        <taxon>Eucoccidiorida</taxon>
        <taxon>Eimeriorina</taxon>
        <taxon>Eimeriidae</taxon>
        <taxon>Cyclospora</taxon>
    </lineage>
</organism>
<dbReference type="EMBL" id="JROU02001840">
    <property type="protein sequence ID" value="OEH75056.1"/>
    <property type="molecule type" value="Genomic_DNA"/>
</dbReference>
<evidence type="ECO:0000313" key="3">
    <source>
        <dbReference type="Proteomes" id="UP000095192"/>
    </source>
</evidence>
<keyword evidence="3" id="KW-1185">Reference proteome</keyword>
<dbReference type="InParanoid" id="A0A1D3CV39"/>
<sequence length="188" mass="19981">MGLRLASHPIDLQVIYPLTRAIFMFSLVLASALQEKHLKRGIFNGTGLPQKGQRVSLETRDLIDANNPSGSLDQHDPVQYFAHFSPFSLIQEGTVIRNSATTAGGLLGPSGMPATSHKLVAEAIPSFSTQLTGALPSSDLQINKAEHDAPSFGVIAESMEPDGATWDGDELPTSSDIGELTSIRKGAS</sequence>
<name>A0A1D3CV39_9EIME</name>
<comment type="caution">
    <text evidence="2">The sequence shown here is derived from an EMBL/GenBank/DDBJ whole genome shotgun (WGS) entry which is preliminary data.</text>
</comment>
<feature type="region of interest" description="Disordered" evidence="1">
    <location>
        <begin position="159"/>
        <end position="188"/>
    </location>
</feature>